<dbReference type="Proteomes" id="UP000546464">
    <property type="component" value="Unassembled WGS sequence"/>
</dbReference>
<keyword evidence="2" id="KW-1185">Reference proteome</keyword>
<reference evidence="1 2" key="1">
    <citation type="submission" date="2020-07" db="EMBL/GenBank/DDBJ databases">
        <authorList>
            <person name="Feng X."/>
        </authorList>
    </citation>
    <scope>NUCLEOTIDE SEQUENCE [LARGE SCALE GENOMIC DNA]</scope>
    <source>
        <strain evidence="1 2">JCM31066</strain>
    </source>
</reference>
<evidence type="ECO:0000313" key="2">
    <source>
        <dbReference type="Proteomes" id="UP000546464"/>
    </source>
</evidence>
<name>A0A842HF63_9BACT</name>
<gene>
    <name evidence="1" type="ORF">H5P28_07800</name>
</gene>
<accession>A0A842HF63</accession>
<dbReference type="AlphaFoldDB" id="A0A842HF63"/>
<organism evidence="1 2">
    <name type="scientific">Ruficoccus amylovorans</name>
    <dbReference type="NCBI Taxonomy" id="1804625"/>
    <lineage>
        <taxon>Bacteria</taxon>
        <taxon>Pseudomonadati</taxon>
        <taxon>Verrucomicrobiota</taxon>
        <taxon>Opitutia</taxon>
        <taxon>Puniceicoccales</taxon>
        <taxon>Cerasicoccaceae</taxon>
        <taxon>Ruficoccus</taxon>
    </lineage>
</organism>
<proteinExistence type="predicted"/>
<dbReference type="EMBL" id="JACHVB010000020">
    <property type="protein sequence ID" value="MBC2594164.1"/>
    <property type="molecule type" value="Genomic_DNA"/>
</dbReference>
<sequence>MNIPRQAVLAREKMPVGPFRVRVAENPRQQIRARLSKGLPAAFPVF</sequence>
<protein>
    <submittedName>
        <fullName evidence="1">Uncharacterized protein</fullName>
    </submittedName>
</protein>
<dbReference type="RefSeq" id="WP_185675146.1">
    <property type="nucleotide sequence ID" value="NZ_JACHVB010000020.1"/>
</dbReference>
<comment type="caution">
    <text evidence="1">The sequence shown here is derived from an EMBL/GenBank/DDBJ whole genome shotgun (WGS) entry which is preliminary data.</text>
</comment>
<evidence type="ECO:0000313" key="1">
    <source>
        <dbReference type="EMBL" id="MBC2594164.1"/>
    </source>
</evidence>